<dbReference type="InterPro" id="IPR036188">
    <property type="entry name" value="FAD/NAD-bd_sf"/>
</dbReference>
<dbReference type="Gene3D" id="3.50.50.60">
    <property type="entry name" value="FAD/NAD(P)-binding domain"/>
    <property type="match status" value="2"/>
</dbReference>
<comment type="caution">
    <text evidence="3">The sequence shown here is derived from an EMBL/GenBank/DDBJ whole genome shotgun (WGS) entry which is preliminary data.</text>
</comment>
<dbReference type="PANTHER" id="PTHR13847">
    <property type="entry name" value="SARCOSINE DEHYDROGENASE-RELATED"/>
    <property type="match status" value="1"/>
</dbReference>
<dbReference type="Proteomes" id="UP000017837">
    <property type="component" value="Unassembled WGS sequence"/>
</dbReference>
<dbReference type="Pfam" id="PF01266">
    <property type="entry name" value="DAO"/>
    <property type="match status" value="1"/>
</dbReference>
<evidence type="ECO:0000313" key="3">
    <source>
        <dbReference type="EMBL" id="ESQ88844.1"/>
    </source>
</evidence>
<dbReference type="PATRIC" id="fig|1121022.4.peg.3084"/>
<feature type="domain" description="FAD dependent oxidoreductase" evidence="2">
    <location>
        <begin position="11"/>
        <end position="404"/>
    </location>
</feature>
<gene>
    <name evidence="3" type="ORF">ABENE_15150</name>
</gene>
<dbReference type="Gene3D" id="3.30.9.10">
    <property type="entry name" value="D-Amino Acid Oxidase, subunit A, domain 2"/>
    <property type="match status" value="1"/>
</dbReference>
<keyword evidence="1" id="KW-0560">Oxidoreductase</keyword>
<accession>V4PNH0</accession>
<name>V4PNH0_9CAUL</name>
<dbReference type="GO" id="GO:0005737">
    <property type="term" value="C:cytoplasm"/>
    <property type="evidence" value="ECO:0007669"/>
    <property type="project" value="TreeGrafter"/>
</dbReference>
<keyword evidence="4" id="KW-1185">Reference proteome</keyword>
<dbReference type="STRING" id="1121022.GCA_000376105_03357"/>
<proteinExistence type="predicted"/>
<evidence type="ECO:0000256" key="1">
    <source>
        <dbReference type="ARBA" id="ARBA00023002"/>
    </source>
</evidence>
<evidence type="ECO:0000313" key="4">
    <source>
        <dbReference type="Proteomes" id="UP000017837"/>
    </source>
</evidence>
<organism evidence="3 4">
    <name type="scientific">Asticcacaulis benevestitus DSM 16100 = ATCC BAA-896</name>
    <dbReference type="NCBI Taxonomy" id="1121022"/>
    <lineage>
        <taxon>Bacteria</taxon>
        <taxon>Pseudomonadati</taxon>
        <taxon>Pseudomonadota</taxon>
        <taxon>Alphaproteobacteria</taxon>
        <taxon>Caulobacterales</taxon>
        <taxon>Caulobacteraceae</taxon>
        <taxon>Asticcacaulis</taxon>
    </lineage>
</organism>
<sequence length="420" mass="45422">MMAFMTAPQNILVLGGGVVGLNLALQLLKEGKSVTLCDDGNAPVSASYGNAGHIAIEQVEPLASLATVRSAWRRLFIRGGALSLPPQGIGAWLPFSLRLLAAAAPRPFKSGKVALSEVIAKAMPAWQRRVADLEATDLLREDGHFVVWETPESAAKGLRSWRATDTGTASFREVTEAEKLQLSSLIHRNSTVKVHGAIRFEGTAQIADTKRLLETLQQRFIERGGKLIKARADKLSITGDGAAVLLSDGDWRTADAIIVSAGMGSKDLMEQAGLKVPMISERGYHIQSHDHQWPQGLPPVVFEDRSMIVTGFESGLRAASFVEFTRAGTAPDPRKWARLRKHVGELGLPFGGQGQEWIGTRPTLPDYLPAIGRVASVKNLYYAFGHQHLGLTLAAITGEIVADMIRSGEGPKPFDLARFN</sequence>
<evidence type="ECO:0000259" key="2">
    <source>
        <dbReference type="Pfam" id="PF01266"/>
    </source>
</evidence>
<dbReference type="GO" id="GO:0016491">
    <property type="term" value="F:oxidoreductase activity"/>
    <property type="evidence" value="ECO:0007669"/>
    <property type="project" value="UniProtKB-KW"/>
</dbReference>
<dbReference type="EMBL" id="AWGB01000033">
    <property type="protein sequence ID" value="ESQ88844.1"/>
    <property type="molecule type" value="Genomic_DNA"/>
</dbReference>
<reference evidence="3 4" key="1">
    <citation type="journal article" date="2014" name="Nature">
        <title>Sequential evolution of bacterial morphology by co-option of a developmental regulator.</title>
        <authorList>
            <person name="Jiang C."/>
            <person name="Brown P.J."/>
            <person name="Ducret A."/>
            <person name="Brun Y.V."/>
        </authorList>
    </citation>
    <scope>NUCLEOTIDE SEQUENCE [LARGE SCALE GENOMIC DNA]</scope>
    <source>
        <strain evidence="3 4">DSM 16100</strain>
    </source>
</reference>
<dbReference type="eggNOG" id="COG0665">
    <property type="taxonomic scope" value="Bacteria"/>
</dbReference>
<dbReference type="PANTHER" id="PTHR13847:SF289">
    <property type="entry name" value="GLYCINE OXIDASE"/>
    <property type="match status" value="1"/>
</dbReference>
<dbReference type="SUPFAM" id="SSF51905">
    <property type="entry name" value="FAD/NAD(P)-binding domain"/>
    <property type="match status" value="1"/>
</dbReference>
<dbReference type="AlphaFoldDB" id="V4PNH0"/>
<dbReference type="InterPro" id="IPR006076">
    <property type="entry name" value="FAD-dep_OxRdtase"/>
</dbReference>
<protein>
    <recommendedName>
        <fullName evidence="2">FAD dependent oxidoreductase domain-containing protein</fullName>
    </recommendedName>
</protein>